<dbReference type="EC" id="2.4.-.-" evidence="3"/>
<keyword evidence="3" id="KW-0808">Transferase</keyword>
<gene>
    <name evidence="3" type="primary">epsF_2</name>
    <name evidence="3" type="ORF">OXPF_31560</name>
</gene>
<evidence type="ECO:0000313" key="4">
    <source>
        <dbReference type="Proteomes" id="UP000050326"/>
    </source>
</evidence>
<dbReference type="Proteomes" id="UP000050326">
    <property type="component" value="Unassembled WGS sequence"/>
</dbReference>
<dbReference type="OrthoDB" id="9806653at2"/>
<dbReference type="InterPro" id="IPR028098">
    <property type="entry name" value="Glyco_trans_4-like_N"/>
</dbReference>
<dbReference type="Pfam" id="PF13439">
    <property type="entry name" value="Glyco_transf_4"/>
    <property type="match status" value="1"/>
</dbReference>
<dbReference type="GO" id="GO:0016757">
    <property type="term" value="F:glycosyltransferase activity"/>
    <property type="evidence" value="ECO:0007669"/>
    <property type="project" value="UniProtKB-KW"/>
</dbReference>
<proteinExistence type="predicted"/>
<reference evidence="3 4" key="1">
    <citation type="submission" date="2015-09" db="EMBL/GenBank/DDBJ databases">
        <title>Genome sequence of Oxobacter pfennigii DSM 3222.</title>
        <authorList>
            <person name="Poehlein A."/>
            <person name="Bengelsdorf F.R."/>
            <person name="Schiel-Bengelsdorf B."/>
            <person name="Duerre P."/>
            <person name="Daniel R."/>
        </authorList>
    </citation>
    <scope>NUCLEOTIDE SEQUENCE [LARGE SCALE GENOMIC DNA]</scope>
    <source>
        <strain evidence="3 4">DSM 3222</strain>
    </source>
</reference>
<protein>
    <submittedName>
        <fullName evidence="3">Putative glycosyltransferase EpsF</fullName>
        <ecNumber evidence="3">2.4.-.-</ecNumber>
    </submittedName>
</protein>
<keyword evidence="4" id="KW-1185">Reference proteome</keyword>
<feature type="domain" description="Glycosyltransferase subfamily 4-like N-terminal" evidence="2">
    <location>
        <begin position="17"/>
        <end position="173"/>
    </location>
</feature>
<evidence type="ECO:0000313" key="3">
    <source>
        <dbReference type="EMBL" id="KPU43714.1"/>
    </source>
</evidence>
<organism evidence="3 4">
    <name type="scientific">Oxobacter pfennigii</name>
    <dbReference type="NCBI Taxonomy" id="36849"/>
    <lineage>
        <taxon>Bacteria</taxon>
        <taxon>Bacillati</taxon>
        <taxon>Bacillota</taxon>
        <taxon>Clostridia</taxon>
        <taxon>Eubacteriales</taxon>
        <taxon>Clostridiaceae</taxon>
        <taxon>Oxobacter</taxon>
    </lineage>
</organism>
<dbReference type="RefSeq" id="WP_054876141.1">
    <property type="nucleotide sequence ID" value="NZ_LKET01000039.1"/>
</dbReference>
<evidence type="ECO:0000259" key="2">
    <source>
        <dbReference type="Pfam" id="PF13439"/>
    </source>
</evidence>
<dbReference type="Gene3D" id="3.40.50.2000">
    <property type="entry name" value="Glycogen Phosphorylase B"/>
    <property type="match status" value="2"/>
</dbReference>
<sequence length="365" mass="41779">MKEKIKILYMIHSLKKGGPVNMLYNLVKFLDKRKFDITLLALEVCSEKNKKDFSDVECKIIELKKSNILSILKQVKELLEKILPDIVHSHGGIADIINSKVDGLHKTFSTVHCVPHEDFVMKDGEFIGSVKALIYNYFMKKLDYPIACSETVAKKIEYKTNYKIDYIRNGIDFKNNNIQTKIFFREYHGIDKDKTIFVFCGYLSKRKNVSLILEAFKVIQRTDIVFLILGDGPEYEQLKRDAQIDNRVIMIGRVSNAFEYLPYCDYFISASLSEGLPLAVLEGMSCGLPAILSDIDSHREVANLSEDSVILFKNNDCDSLVKCISEINKNDYDKKSNAASTLISQVLNSRIMAGEYEKRYINIKI</sequence>
<dbReference type="STRING" id="36849.OXPF_31560"/>
<dbReference type="AlphaFoldDB" id="A0A0P8W534"/>
<dbReference type="CDD" id="cd03811">
    <property type="entry name" value="GT4_GT28_WabH-like"/>
    <property type="match status" value="1"/>
</dbReference>
<comment type="caution">
    <text evidence="3">The sequence shown here is derived from an EMBL/GenBank/DDBJ whole genome shotgun (WGS) entry which is preliminary data.</text>
</comment>
<keyword evidence="3" id="KW-0328">Glycosyltransferase</keyword>
<dbReference type="SUPFAM" id="SSF53756">
    <property type="entry name" value="UDP-Glycosyltransferase/glycogen phosphorylase"/>
    <property type="match status" value="1"/>
</dbReference>
<evidence type="ECO:0000259" key="1">
    <source>
        <dbReference type="Pfam" id="PF00534"/>
    </source>
</evidence>
<dbReference type="Pfam" id="PF00534">
    <property type="entry name" value="Glycos_transf_1"/>
    <property type="match status" value="1"/>
</dbReference>
<dbReference type="InterPro" id="IPR001296">
    <property type="entry name" value="Glyco_trans_1"/>
</dbReference>
<accession>A0A0P8W534</accession>
<name>A0A0P8W534_9CLOT</name>
<dbReference type="PANTHER" id="PTHR12526">
    <property type="entry name" value="GLYCOSYLTRANSFERASE"/>
    <property type="match status" value="1"/>
</dbReference>
<dbReference type="EMBL" id="LKET01000039">
    <property type="protein sequence ID" value="KPU43714.1"/>
    <property type="molecule type" value="Genomic_DNA"/>
</dbReference>
<feature type="domain" description="Glycosyl transferase family 1" evidence="1">
    <location>
        <begin position="184"/>
        <end position="334"/>
    </location>
</feature>